<dbReference type="AlphaFoldDB" id="A0A6J7D9T3"/>
<evidence type="ECO:0000313" key="2">
    <source>
        <dbReference type="EMBL" id="CAB4867732.1"/>
    </source>
</evidence>
<proteinExistence type="predicted"/>
<protein>
    <submittedName>
        <fullName evidence="2">Unannotated protein</fullName>
    </submittedName>
</protein>
<feature type="region of interest" description="Disordered" evidence="1">
    <location>
        <begin position="255"/>
        <end position="277"/>
    </location>
</feature>
<evidence type="ECO:0000256" key="1">
    <source>
        <dbReference type="SAM" id="MobiDB-lite"/>
    </source>
</evidence>
<reference evidence="2" key="1">
    <citation type="submission" date="2020-05" db="EMBL/GenBank/DDBJ databases">
        <authorList>
            <person name="Chiriac C."/>
            <person name="Salcher M."/>
            <person name="Ghai R."/>
            <person name="Kavagutti S V."/>
        </authorList>
    </citation>
    <scope>NUCLEOTIDE SEQUENCE</scope>
</reference>
<dbReference type="EMBL" id="CAFBLQ010000045">
    <property type="protein sequence ID" value="CAB4867732.1"/>
    <property type="molecule type" value="Genomic_DNA"/>
</dbReference>
<gene>
    <name evidence="2" type="ORF">UFOPK3423_00572</name>
</gene>
<organism evidence="2">
    <name type="scientific">freshwater metagenome</name>
    <dbReference type="NCBI Taxonomy" id="449393"/>
    <lineage>
        <taxon>unclassified sequences</taxon>
        <taxon>metagenomes</taxon>
        <taxon>ecological metagenomes</taxon>
    </lineage>
</organism>
<sequence>MTDALRERLGFLRAGLRGRLRWRDRQDRARARAAMEAVVGPGPGIDRLARRHLALHEQREHFVLDQLSSRRADPAGVAVLHELYAQRRGVLLSYCHHGLFANIGAPAARITGEEVLAVAGDWLLKPLDEAPERERRWRANLERDRVRLIATSAAPEELPRLLAAGKVVSNTFDMPGGMRTDFLGRPVMLASGTARITHEVGALVMLVARRLRRGRPLVTFGATFDPRDFGRWEDLHAALARAHTEAILADPAALEDPRRQGAWEQWATASSWERPPR</sequence>
<accession>A0A6J7D9T3</accession>
<name>A0A6J7D9T3_9ZZZZ</name>